<sequence>MKKNNLGIYKRGEMRYSNSIIFAVFHLKQAKRNGRSKKHIGKITTMASVNLIYQGYRRLFDVWKML</sequence>
<name>A0ABR7FAQ7_9FIRM</name>
<accession>A0ABR7FAQ7</accession>
<protein>
    <recommendedName>
        <fullName evidence="3">Transposase</fullName>
    </recommendedName>
</protein>
<proteinExistence type="predicted"/>
<gene>
    <name evidence="1" type="ORF">H8S76_04755</name>
</gene>
<evidence type="ECO:0000313" key="2">
    <source>
        <dbReference type="Proteomes" id="UP000654573"/>
    </source>
</evidence>
<organism evidence="1 2">
    <name type="scientific">Blautia celeris</name>
    <dbReference type="NCBI Taxonomy" id="2763026"/>
    <lineage>
        <taxon>Bacteria</taxon>
        <taxon>Bacillati</taxon>
        <taxon>Bacillota</taxon>
        <taxon>Clostridia</taxon>
        <taxon>Lachnospirales</taxon>
        <taxon>Lachnospiraceae</taxon>
        <taxon>Blautia</taxon>
    </lineage>
</organism>
<comment type="caution">
    <text evidence="1">The sequence shown here is derived from an EMBL/GenBank/DDBJ whole genome shotgun (WGS) entry which is preliminary data.</text>
</comment>
<dbReference type="EMBL" id="JACOOU010000001">
    <property type="protein sequence ID" value="MBC5671551.1"/>
    <property type="molecule type" value="Genomic_DNA"/>
</dbReference>
<evidence type="ECO:0008006" key="3">
    <source>
        <dbReference type="Google" id="ProtNLM"/>
    </source>
</evidence>
<evidence type="ECO:0000313" key="1">
    <source>
        <dbReference type="EMBL" id="MBC5671551.1"/>
    </source>
</evidence>
<keyword evidence="2" id="KW-1185">Reference proteome</keyword>
<dbReference type="Proteomes" id="UP000654573">
    <property type="component" value="Unassembled WGS sequence"/>
</dbReference>
<dbReference type="RefSeq" id="WP_148392044.1">
    <property type="nucleotide sequence ID" value="NZ_JACOOU010000001.1"/>
</dbReference>
<reference evidence="1 2" key="1">
    <citation type="submission" date="2020-08" db="EMBL/GenBank/DDBJ databases">
        <title>Genome public.</title>
        <authorList>
            <person name="Liu C."/>
            <person name="Sun Q."/>
        </authorList>
    </citation>
    <scope>NUCLEOTIDE SEQUENCE [LARGE SCALE GENOMIC DNA]</scope>
    <source>
        <strain evidence="1 2">NSJ-34</strain>
    </source>
</reference>